<dbReference type="EMBL" id="JAPCID010000003">
    <property type="protein sequence ID" value="MDA0136372.1"/>
    <property type="molecule type" value="Genomic_DNA"/>
</dbReference>
<name>A0ABT4RCY4_9ACTN</name>
<evidence type="ECO:0000313" key="2">
    <source>
        <dbReference type="EMBL" id="MDA0136372.1"/>
    </source>
</evidence>
<organism evidence="2 3">
    <name type="scientific">Solirubrobacter deserti</name>
    <dbReference type="NCBI Taxonomy" id="2282478"/>
    <lineage>
        <taxon>Bacteria</taxon>
        <taxon>Bacillati</taxon>
        <taxon>Actinomycetota</taxon>
        <taxon>Thermoleophilia</taxon>
        <taxon>Solirubrobacterales</taxon>
        <taxon>Solirubrobacteraceae</taxon>
        <taxon>Solirubrobacter</taxon>
    </lineage>
</organism>
<dbReference type="RefSeq" id="WP_202955475.1">
    <property type="nucleotide sequence ID" value="NZ_JAPCID010000003.1"/>
</dbReference>
<gene>
    <name evidence="2" type="ORF">OJ962_02610</name>
</gene>
<comment type="caution">
    <text evidence="2">The sequence shown here is derived from an EMBL/GenBank/DDBJ whole genome shotgun (WGS) entry which is preliminary data.</text>
</comment>
<feature type="region of interest" description="Disordered" evidence="1">
    <location>
        <begin position="102"/>
        <end position="143"/>
    </location>
</feature>
<evidence type="ECO:0008006" key="4">
    <source>
        <dbReference type="Google" id="ProtNLM"/>
    </source>
</evidence>
<protein>
    <recommendedName>
        <fullName evidence="4">DUF5615 domain-containing protein</fullName>
    </recommendedName>
</protein>
<reference evidence="2" key="1">
    <citation type="submission" date="2022-10" db="EMBL/GenBank/DDBJ databases">
        <title>The WGS of Solirubrobacter sp. CPCC 204708.</title>
        <authorList>
            <person name="Jiang Z."/>
        </authorList>
    </citation>
    <scope>NUCLEOTIDE SEQUENCE</scope>
    <source>
        <strain evidence="2">CPCC 204708</strain>
    </source>
</reference>
<keyword evidence="3" id="KW-1185">Reference proteome</keyword>
<dbReference type="Proteomes" id="UP001147700">
    <property type="component" value="Unassembled WGS sequence"/>
</dbReference>
<proteinExistence type="predicted"/>
<sequence length="158" mass="16916">MPAPYPLRVYLDQNYLSGFAKRKPALVELEPVLRAAVTCRAVAVVESPVHERESAPRPDLGLLEQLRSLSGGRRLPDAPDPTLRHRMQWTIAHELPERACAAATASRSLRGTELAHDASSVPPQLQRPTPSPPTGSARGSATASILAIAASSASRSRS</sequence>
<evidence type="ECO:0000256" key="1">
    <source>
        <dbReference type="SAM" id="MobiDB-lite"/>
    </source>
</evidence>
<accession>A0ABT4RCY4</accession>
<evidence type="ECO:0000313" key="3">
    <source>
        <dbReference type="Proteomes" id="UP001147700"/>
    </source>
</evidence>